<sequence length="99" mass="10882">MIAHAVEREIARGADRIEASVDQDNKAIRVLMKTLAKRFGGRIEEELLYPGSLLAGEGHDHHDEILMRICLDRPDAPDMSDMSARAMPAPARTSSEVSA</sequence>
<protein>
    <submittedName>
        <fullName evidence="2">Acetyltransferase (GNAT) family</fullName>
    </submittedName>
</protein>
<dbReference type="Proteomes" id="UP000050497">
    <property type="component" value="Unassembled WGS sequence"/>
</dbReference>
<reference evidence="2 3" key="1">
    <citation type="submission" date="2015-09" db="EMBL/GenBank/DDBJ databases">
        <title>Identification and resolution of microdiversity through metagenomic sequencing of parallel consortia.</title>
        <authorList>
            <person name="Nelson W.C."/>
            <person name="Romine M.F."/>
            <person name="Lindemann S.R."/>
        </authorList>
    </citation>
    <scope>NUCLEOTIDE SEQUENCE [LARGE SCALE GENOMIC DNA]</scope>
    <source>
        <strain evidence="2">HL-109</strain>
    </source>
</reference>
<evidence type="ECO:0000313" key="3">
    <source>
        <dbReference type="Proteomes" id="UP000050497"/>
    </source>
</evidence>
<keyword evidence="2" id="KW-0808">Transferase</keyword>
<dbReference type="Gene3D" id="3.40.630.30">
    <property type="match status" value="1"/>
</dbReference>
<dbReference type="EMBL" id="LJSX01000014">
    <property type="protein sequence ID" value="KPQ10672.1"/>
    <property type="molecule type" value="Genomic_DNA"/>
</dbReference>
<accession>A0A0P7X6M5</accession>
<dbReference type="AlphaFoldDB" id="A0A0P7X6M5"/>
<dbReference type="GO" id="GO:0016740">
    <property type="term" value="F:transferase activity"/>
    <property type="evidence" value="ECO:0007669"/>
    <property type="project" value="UniProtKB-KW"/>
</dbReference>
<feature type="region of interest" description="Disordered" evidence="1">
    <location>
        <begin position="77"/>
        <end position="99"/>
    </location>
</feature>
<proteinExistence type="predicted"/>
<evidence type="ECO:0000313" key="2">
    <source>
        <dbReference type="EMBL" id="KPQ10672.1"/>
    </source>
</evidence>
<gene>
    <name evidence="2" type="ORF">HLUCCO17_10535</name>
</gene>
<evidence type="ECO:0000256" key="1">
    <source>
        <dbReference type="SAM" id="MobiDB-lite"/>
    </source>
</evidence>
<name>A0A0P7X6M5_9HYPH</name>
<organism evidence="2 3">
    <name type="scientific">Saliniramus fredricksonii</name>
    <dbReference type="NCBI Taxonomy" id="1653334"/>
    <lineage>
        <taxon>Bacteria</taxon>
        <taxon>Pseudomonadati</taxon>
        <taxon>Pseudomonadota</taxon>
        <taxon>Alphaproteobacteria</taxon>
        <taxon>Hyphomicrobiales</taxon>
        <taxon>Salinarimonadaceae</taxon>
        <taxon>Saliniramus</taxon>
    </lineage>
</organism>
<comment type="caution">
    <text evidence="2">The sequence shown here is derived from an EMBL/GenBank/DDBJ whole genome shotgun (WGS) entry which is preliminary data.</text>
</comment>